<dbReference type="Gene3D" id="3.40.50.11840">
    <property type="entry name" value="Diphthamide synthesis DPH1/DPH2 domain 1"/>
    <property type="match status" value="1"/>
</dbReference>
<dbReference type="AlphaFoldDB" id="A0A0J8B4S9"/>
<name>A0A0J8B4S9_BETVV</name>
<dbReference type="Gramene" id="KMS94847">
    <property type="protein sequence ID" value="KMS94847"/>
    <property type="gene ID" value="BVRB_014740"/>
</dbReference>
<dbReference type="EMBL" id="KQ090767">
    <property type="protein sequence ID" value="KMS94847.1"/>
    <property type="molecule type" value="Genomic_DNA"/>
</dbReference>
<dbReference type="InterPro" id="IPR016435">
    <property type="entry name" value="DPH1/DPH2"/>
</dbReference>
<protein>
    <submittedName>
        <fullName evidence="1">Uncharacterized protein</fullName>
    </submittedName>
</protein>
<sequence>MFSLSISDIFRTFALVSDVFILADVTYGACCVDDLFAAALGSIIEQHISAT</sequence>
<dbReference type="Proteomes" id="UP000035740">
    <property type="component" value="Unassembled WGS sequence"/>
</dbReference>
<dbReference type="GO" id="GO:0017183">
    <property type="term" value="P:protein histidyl modification to diphthamide"/>
    <property type="evidence" value="ECO:0007669"/>
    <property type="project" value="InterPro"/>
</dbReference>
<organism evidence="1 2">
    <name type="scientific">Beta vulgaris subsp. vulgaris</name>
    <name type="common">Beet</name>
    <dbReference type="NCBI Taxonomy" id="3555"/>
    <lineage>
        <taxon>Eukaryota</taxon>
        <taxon>Viridiplantae</taxon>
        <taxon>Streptophyta</taxon>
        <taxon>Embryophyta</taxon>
        <taxon>Tracheophyta</taxon>
        <taxon>Spermatophyta</taxon>
        <taxon>Magnoliopsida</taxon>
        <taxon>eudicotyledons</taxon>
        <taxon>Gunneridae</taxon>
        <taxon>Pentapetalae</taxon>
        <taxon>Caryophyllales</taxon>
        <taxon>Chenopodiaceae</taxon>
        <taxon>Betoideae</taxon>
        <taxon>Beta</taxon>
    </lineage>
</organism>
<keyword evidence="2" id="KW-1185">Reference proteome</keyword>
<accession>A0A0J8B4S9</accession>
<gene>
    <name evidence="1" type="ORF">BVRB_014740</name>
</gene>
<dbReference type="Pfam" id="PF01866">
    <property type="entry name" value="Diphthamide_syn"/>
    <property type="match status" value="1"/>
</dbReference>
<dbReference type="OrthoDB" id="1649088at2759"/>
<reference evidence="1 2" key="1">
    <citation type="journal article" date="2014" name="Nature">
        <title>The genome of the recently domesticated crop plant sugar beet (Beta vulgaris).</title>
        <authorList>
            <person name="Dohm J.C."/>
            <person name="Minoche A.E."/>
            <person name="Holtgrawe D."/>
            <person name="Capella-Gutierrez S."/>
            <person name="Zakrzewski F."/>
            <person name="Tafer H."/>
            <person name="Rupp O."/>
            <person name="Sorensen T.R."/>
            <person name="Stracke R."/>
            <person name="Reinhardt R."/>
            <person name="Goesmann A."/>
            <person name="Kraft T."/>
            <person name="Schulz B."/>
            <person name="Stadler P.F."/>
            <person name="Schmidt T."/>
            <person name="Gabaldon T."/>
            <person name="Lehrach H."/>
            <person name="Weisshaar B."/>
            <person name="Himmelbauer H."/>
        </authorList>
    </citation>
    <scope>NUCLEOTIDE SEQUENCE [LARGE SCALE GENOMIC DNA]</scope>
    <source>
        <tissue evidence="1">Taproot</tissue>
    </source>
</reference>
<evidence type="ECO:0000313" key="1">
    <source>
        <dbReference type="EMBL" id="KMS94847.1"/>
    </source>
</evidence>
<evidence type="ECO:0000313" key="2">
    <source>
        <dbReference type="Proteomes" id="UP000035740"/>
    </source>
</evidence>
<dbReference type="InterPro" id="IPR042263">
    <property type="entry name" value="DPH1/DPH2_1"/>
</dbReference>
<dbReference type="GO" id="GO:0090560">
    <property type="term" value="F:2-(3-amino-3-carboxypropyl)histidine synthase activity"/>
    <property type="evidence" value="ECO:0007669"/>
    <property type="project" value="InterPro"/>
</dbReference>
<proteinExistence type="predicted"/>